<evidence type="ECO:0000313" key="2">
    <source>
        <dbReference type="EMBL" id="MBB6498470.1"/>
    </source>
</evidence>
<evidence type="ECO:0000313" key="3">
    <source>
        <dbReference type="Proteomes" id="UP000521017"/>
    </source>
</evidence>
<sequence length="116" mass="12910">MLKGLGKLLGFIGNKLLISSNNNNVKLFVKPVYQYLFQSSKNLVSSIIIPGLISVFITLSHMMAVPFISSFPKQKCTEINLAGANLYNPKTCFIPFFSDWIHTSSEVINLKEWGPG</sequence>
<keyword evidence="1" id="KW-0812">Transmembrane</keyword>
<protein>
    <submittedName>
        <fullName evidence="2">Uncharacterized protein</fullName>
    </submittedName>
</protein>
<organism evidence="2 3">
    <name type="scientific">Pedobacter cryoconitis</name>
    <dbReference type="NCBI Taxonomy" id="188932"/>
    <lineage>
        <taxon>Bacteria</taxon>
        <taxon>Pseudomonadati</taxon>
        <taxon>Bacteroidota</taxon>
        <taxon>Sphingobacteriia</taxon>
        <taxon>Sphingobacteriales</taxon>
        <taxon>Sphingobacteriaceae</taxon>
        <taxon>Pedobacter</taxon>
    </lineage>
</organism>
<name>A0A7X0MIF2_9SPHI</name>
<dbReference type="EMBL" id="JACHCC010000001">
    <property type="protein sequence ID" value="MBB6498470.1"/>
    <property type="molecule type" value="Genomic_DNA"/>
</dbReference>
<proteinExistence type="predicted"/>
<feature type="transmembrane region" description="Helical" evidence="1">
    <location>
        <begin position="43"/>
        <end position="65"/>
    </location>
</feature>
<accession>A0A7X0MIF2</accession>
<keyword evidence="1" id="KW-0472">Membrane</keyword>
<dbReference type="AlphaFoldDB" id="A0A7X0MIF2"/>
<keyword evidence="1" id="KW-1133">Transmembrane helix</keyword>
<reference evidence="2 3" key="1">
    <citation type="submission" date="2020-08" db="EMBL/GenBank/DDBJ databases">
        <title>Genomic Encyclopedia of Type Strains, Phase IV (KMG-V): Genome sequencing to study the core and pangenomes of soil and plant-associated prokaryotes.</title>
        <authorList>
            <person name="Whitman W."/>
        </authorList>
    </citation>
    <scope>NUCLEOTIDE SEQUENCE [LARGE SCALE GENOMIC DNA]</scope>
    <source>
        <strain evidence="2 3">M2T3</strain>
    </source>
</reference>
<evidence type="ECO:0000256" key="1">
    <source>
        <dbReference type="SAM" id="Phobius"/>
    </source>
</evidence>
<dbReference type="Proteomes" id="UP000521017">
    <property type="component" value="Unassembled WGS sequence"/>
</dbReference>
<comment type="caution">
    <text evidence="2">The sequence shown here is derived from an EMBL/GenBank/DDBJ whole genome shotgun (WGS) entry which is preliminary data.</text>
</comment>
<gene>
    <name evidence="2" type="ORF">HDF25_000594</name>
</gene>
<dbReference type="RefSeq" id="WP_184622577.1">
    <property type="nucleotide sequence ID" value="NZ_JACHCC010000001.1"/>
</dbReference>